<name>A0A4S1X5K0_9SPHN</name>
<dbReference type="OrthoDB" id="8828485at2"/>
<dbReference type="GO" id="GO:0005576">
    <property type="term" value="C:extracellular region"/>
    <property type="evidence" value="ECO:0007669"/>
    <property type="project" value="UniProtKB-SubCell"/>
</dbReference>
<evidence type="ECO:0000256" key="8">
    <source>
        <dbReference type="ARBA" id="ARBA00023098"/>
    </source>
</evidence>
<dbReference type="EMBL" id="SRXT01000007">
    <property type="protein sequence ID" value="TGX50250.1"/>
    <property type="molecule type" value="Genomic_DNA"/>
</dbReference>
<organism evidence="11 12">
    <name type="scientific">Sphingomonas gei</name>
    <dbReference type="NCBI Taxonomy" id="1395960"/>
    <lineage>
        <taxon>Bacteria</taxon>
        <taxon>Pseudomonadati</taxon>
        <taxon>Pseudomonadota</taxon>
        <taxon>Alphaproteobacteria</taxon>
        <taxon>Sphingomonadales</taxon>
        <taxon>Sphingomonadaceae</taxon>
        <taxon>Sphingomonas</taxon>
    </lineage>
</organism>
<dbReference type="GO" id="GO:0009395">
    <property type="term" value="P:phospholipid catabolic process"/>
    <property type="evidence" value="ECO:0007669"/>
    <property type="project" value="TreeGrafter"/>
</dbReference>
<comment type="catalytic activity">
    <reaction evidence="1">
        <text>a 1,2-diacyl-sn-glycero-3-phosphocholine + H2O = a 1,2-diacyl-sn-glycero-3-phosphate + choline + H(+)</text>
        <dbReference type="Rhea" id="RHEA:14445"/>
        <dbReference type="ChEBI" id="CHEBI:15354"/>
        <dbReference type="ChEBI" id="CHEBI:15377"/>
        <dbReference type="ChEBI" id="CHEBI:15378"/>
        <dbReference type="ChEBI" id="CHEBI:57643"/>
        <dbReference type="ChEBI" id="CHEBI:58608"/>
        <dbReference type="EC" id="3.1.4.4"/>
    </reaction>
</comment>
<feature type="domain" description="PLD phosphodiesterase" evidence="10">
    <location>
        <begin position="132"/>
        <end position="159"/>
    </location>
</feature>
<keyword evidence="5" id="KW-0964">Secreted</keyword>
<accession>A0A4S1X5K0</accession>
<dbReference type="CDD" id="cd09140">
    <property type="entry name" value="PLDc_vPLD1_2_like_bac_1"/>
    <property type="match status" value="1"/>
</dbReference>
<gene>
    <name evidence="11" type="ORF">E5A73_17670</name>
</gene>
<dbReference type="InterPro" id="IPR025202">
    <property type="entry name" value="PLD-like_dom"/>
</dbReference>
<dbReference type="Gene3D" id="3.30.870.10">
    <property type="entry name" value="Endonuclease Chain A"/>
    <property type="match status" value="2"/>
</dbReference>
<dbReference type="Pfam" id="PF13091">
    <property type="entry name" value="PLDc_2"/>
    <property type="match status" value="1"/>
</dbReference>
<evidence type="ECO:0000313" key="11">
    <source>
        <dbReference type="EMBL" id="TGX50250.1"/>
    </source>
</evidence>
<dbReference type="SMART" id="SM00155">
    <property type="entry name" value="PLDc"/>
    <property type="match status" value="2"/>
</dbReference>
<comment type="function">
    <text evidence="2">Could be a virulence factor.</text>
</comment>
<dbReference type="PANTHER" id="PTHR18896:SF76">
    <property type="entry name" value="PHOSPHOLIPASE"/>
    <property type="match status" value="1"/>
</dbReference>
<dbReference type="SUPFAM" id="SSF56024">
    <property type="entry name" value="Phospholipase D/nuclease"/>
    <property type="match status" value="2"/>
</dbReference>
<evidence type="ECO:0000313" key="12">
    <source>
        <dbReference type="Proteomes" id="UP000306147"/>
    </source>
</evidence>
<proteinExistence type="predicted"/>
<comment type="subcellular location">
    <subcellularLocation>
        <location evidence="3">Secreted</location>
    </subcellularLocation>
</comment>
<comment type="caution">
    <text evidence="11">The sequence shown here is derived from an EMBL/GenBank/DDBJ whole genome shotgun (WGS) entry which is preliminary data.</text>
</comment>
<keyword evidence="7" id="KW-0378">Hydrolase</keyword>
<evidence type="ECO:0000256" key="5">
    <source>
        <dbReference type="ARBA" id="ARBA00022525"/>
    </source>
</evidence>
<dbReference type="AlphaFoldDB" id="A0A4S1X5K0"/>
<dbReference type="Proteomes" id="UP000306147">
    <property type="component" value="Unassembled WGS sequence"/>
</dbReference>
<feature type="domain" description="PLD phosphodiesterase" evidence="10">
    <location>
        <begin position="346"/>
        <end position="373"/>
    </location>
</feature>
<evidence type="ECO:0000256" key="9">
    <source>
        <dbReference type="ARBA" id="ARBA00029594"/>
    </source>
</evidence>
<evidence type="ECO:0000256" key="7">
    <source>
        <dbReference type="ARBA" id="ARBA00022801"/>
    </source>
</evidence>
<dbReference type="PROSITE" id="PS50035">
    <property type="entry name" value="PLD"/>
    <property type="match status" value="2"/>
</dbReference>
<keyword evidence="6" id="KW-0677">Repeat</keyword>
<dbReference type="GO" id="GO:0004630">
    <property type="term" value="F:phospholipase D activity"/>
    <property type="evidence" value="ECO:0007669"/>
    <property type="project" value="UniProtKB-EC"/>
</dbReference>
<evidence type="ECO:0000256" key="4">
    <source>
        <dbReference type="ARBA" id="ARBA00018392"/>
    </source>
</evidence>
<evidence type="ECO:0000256" key="1">
    <source>
        <dbReference type="ARBA" id="ARBA00000798"/>
    </source>
</evidence>
<protein>
    <recommendedName>
        <fullName evidence="4">Phospholipase D</fullName>
    </recommendedName>
    <alternativeName>
        <fullName evidence="9">Choline phosphatase</fullName>
    </alternativeName>
</protein>
<keyword evidence="12" id="KW-1185">Reference proteome</keyword>
<sequence length="487" mass="54427">MTADKGKVVRPGRNAWRVEQAIRVSVIVDAEDYFRAARDAMLLAKRQILLIGWDFDARIELAEPSDEAPDAPEQVGPFITWLAKRNPELEIYLLRWDVGALKTYLRPKTLSTTARWMLHPRIHPMLDSTHPPGASHHQKIVVIDDCLAFCGGIDMTNKRWDTRGHRDDEPGRVDPGGAAYMPWHDASTALQGPVAAVLGDLCRERWELAGGRPIAPPPARDACWPEILTPHFTDVPAAISRTQPEMKGVEAVHEIEQLYLDLIARAERTIYAESQYFASRRIAEAIARRLDEADGPEILIVNPLAADGWLEQVAMDTARARLVEALRKRDKYGRLRIYHPFTAGGAPIYVHAKVLVVDDMVLRVGSSNFNNRSLRLDTECDVTIEAGPADESNRSHIASIRNGLLAEHLDCTPEEVAEAIESESLIAAVERLRQRGGKTLRPYEVPDLEGVTAWLADHEVLDPENPEDLFEPIAGPGLFRRLRKPKG</sequence>
<evidence type="ECO:0000256" key="2">
    <source>
        <dbReference type="ARBA" id="ARBA00003145"/>
    </source>
</evidence>
<dbReference type="RefSeq" id="WP_135965168.1">
    <property type="nucleotide sequence ID" value="NZ_SRXT01000007.1"/>
</dbReference>
<dbReference type="CDD" id="cd09143">
    <property type="entry name" value="PLDc_vPLD1_2_like_bac_2"/>
    <property type="match status" value="1"/>
</dbReference>
<dbReference type="Pfam" id="PF00614">
    <property type="entry name" value="PLDc"/>
    <property type="match status" value="1"/>
</dbReference>
<evidence type="ECO:0000256" key="3">
    <source>
        <dbReference type="ARBA" id="ARBA00004613"/>
    </source>
</evidence>
<evidence type="ECO:0000256" key="6">
    <source>
        <dbReference type="ARBA" id="ARBA00022737"/>
    </source>
</evidence>
<dbReference type="InterPro" id="IPR015679">
    <property type="entry name" value="PLipase_D_fam"/>
</dbReference>
<keyword evidence="8" id="KW-0443">Lipid metabolism</keyword>
<dbReference type="InterPro" id="IPR001736">
    <property type="entry name" value="PLipase_D/transphosphatidylase"/>
</dbReference>
<reference evidence="11 12" key="1">
    <citation type="submission" date="2019-04" db="EMBL/GenBank/DDBJ databases">
        <title>Sphingomonas psychrotolerans sp. nov., isolated from soil in the Tianshan Mountains, Xinjiang, China.</title>
        <authorList>
            <person name="Luo Y."/>
            <person name="Sheng H."/>
        </authorList>
    </citation>
    <scope>NUCLEOTIDE SEQUENCE [LARGE SCALE GENOMIC DNA]</scope>
    <source>
        <strain evidence="11 12">ZFGT-11</strain>
    </source>
</reference>
<dbReference type="PANTHER" id="PTHR18896">
    <property type="entry name" value="PHOSPHOLIPASE D"/>
    <property type="match status" value="1"/>
</dbReference>
<evidence type="ECO:0000259" key="10">
    <source>
        <dbReference type="PROSITE" id="PS50035"/>
    </source>
</evidence>